<dbReference type="InterPro" id="IPR013563">
    <property type="entry name" value="Oligopep_ABC_C"/>
</dbReference>
<organism evidence="6 7">
    <name type="scientific">Nocardioides yefusunii</name>
    <dbReference type="NCBI Taxonomy" id="2500546"/>
    <lineage>
        <taxon>Bacteria</taxon>
        <taxon>Bacillati</taxon>
        <taxon>Actinomycetota</taxon>
        <taxon>Actinomycetes</taxon>
        <taxon>Propionibacteriales</taxon>
        <taxon>Nocardioidaceae</taxon>
        <taxon>Nocardioides</taxon>
    </lineage>
</organism>
<dbReference type="InterPro" id="IPR017871">
    <property type="entry name" value="ABC_transporter-like_CS"/>
</dbReference>
<keyword evidence="7" id="KW-1185">Reference proteome</keyword>
<name>A0ABW1QY01_9ACTN</name>
<proteinExistence type="inferred from homology"/>
<sequence length="360" mass="38821">MTEATTVRTGKTPVDPTDVVLELDDVVQTFNVKGGLKVHAVNGVSLKIARGETIGLVGESGSGKTTVGRAALRLYTPTSGTITFEGEDVSRIKGSKLRRILRSRSSMVFQNPTTCLNGYMRLGEILREPLDIHKVGTPAERKQKVADILDVIGLGAAYADRYPHELSGGQRQRVGIARALMLDPSLIVADEPTASLDVSVQAQIVNLLEDIQAERGLSYLFITHDLALVRRISHRIAVMYLGRIVELGTAEDVFSRPLHPYTTSLASMELEPEDRIIPEGELPSPSNPPSGCAFHQRCPIARPQCATERPELQETTDVVSGQPRSFACHFPGELQLAAAGDHGQTVPAPLPVVTSAPSAI</sequence>
<dbReference type="GO" id="GO:0005524">
    <property type="term" value="F:ATP binding"/>
    <property type="evidence" value="ECO:0007669"/>
    <property type="project" value="UniProtKB-KW"/>
</dbReference>
<dbReference type="Gene3D" id="3.40.50.300">
    <property type="entry name" value="P-loop containing nucleotide triphosphate hydrolases"/>
    <property type="match status" value="1"/>
</dbReference>
<keyword evidence="3" id="KW-0547">Nucleotide-binding</keyword>
<dbReference type="SMART" id="SM00382">
    <property type="entry name" value="AAA"/>
    <property type="match status" value="1"/>
</dbReference>
<dbReference type="RefSeq" id="WP_128219989.1">
    <property type="nucleotide sequence ID" value="NZ_CP034929.1"/>
</dbReference>
<dbReference type="PROSITE" id="PS00211">
    <property type="entry name" value="ABC_TRANSPORTER_1"/>
    <property type="match status" value="1"/>
</dbReference>
<evidence type="ECO:0000256" key="3">
    <source>
        <dbReference type="ARBA" id="ARBA00022741"/>
    </source>
</evidence>
<dbReference type="InterPro" id="IPR003593">
    <property type="entry name" value="AAA+_ATPase"/>
</dbReference>
<comment type="caution">
    <text evidence="6">The sequence shown here is derived from an EMBL/GenBank/DDBJ whole genome shotgun (WGS) entry which is preliminary data.</text>
</comment>
<keyword evidence="4 6" id="KW-0067">ATP-binding</keyword>
<dbReference type="PROSITE" id="PS50893">
    <property type="entry name" value="ABC_TRANSPORTER_2"/>
    <property type="match status" value="1"/>
</dbReference>
<evidence type="ECO:0000256" key="1">
    <source>
        <dbReference type="ARBA" id="ARBA00005417"/>
    </source>
</evidence>
<dbReference type="EMBL" id="JBHSQI010000004">
    <property type="protein sequence ID" value="MFC6153722.1"/>
    <property type="molecule type" value="Genomic_DNA"/>
</dbReference>
<feature type="domain" description="ABC transporter" evidence="5">
    <location>
        <begin position="21"/>
        <end position="266"/>
    </location>
</feature>
<gene>
    <name evidence="6" type="ORF">ACFPWU_08605</name>
</gene>
<evidence type="ECO:0000313" key="6">
    <source>
        <dbReference type="EMBL" id="MFC6153722.1"/>
    </source>
</evidence>
<dbReference type="PANTHER" id="PTHR43776:SF7">
    <property type="entry name" value="D,D-DIPEPTIDE TRANSPORT ATP-BINDING PROTEIN DDPF-RELATED"/>
    <property type="match status" value="1"/>
</dbReference>
<dbReference type="InterPro" id="IPR003439">
    <property type="entry name" value="ABC_transporter-like_ATP-bd"/>
</dbReference>
<evidence type="ECO:0000256" key="2">
    <source>
        <dbReference type="ARBA" id="ARBA00022448"/>
    </source>
</evidence>
<dbReference type="NCBIfam" id="TIGR01727">
    <property type="entry name" value="oligo_HPY"/>
    <property type="match status" value="1"/>
</dbReference>
<dbReference type="Pfam" id="PF08352">
    <property type="entry name" value="oligo_HPY"/>
    <property type="match status" value="1"/>
</dbReference>
<keyword evidence="2" id="KW-0813">Transport</keyword>
<dbReference type="Proteomes" id="UP001596098">
    <property type="component" value="Unassembled WGS sequence"/>
</dbReference>
<evidence type="ECO:0000259" key="5">
    <source>
        <dbReference type="PROSITE" id="PS50893"/>
    </source>
</evidence>
<protein>
    <submittedName>
        <fullName evidence="6">ABC transporter ATP-binding protein</fullName>
    </submittedName>
</protein>
<dbReference type="InterPro" id="IPR050319">
    <property type="entry name" value="ABC_transp_ATP-bind"/>
</dbReference>
<evidence type="ECO:0000313" key="7">
    <source>
        <dbReference type="Proteomes" id="UP001596098"/>
    </source>
</evidence>
<dbReference type="Pfam" id="PF00005">
    <property type="entry name" value="ABC_tran"/>
    <property type="match status" value="1"/>
</dbReference>
<comment type="similarity">
    <text evidence="1">Belongs to the ABC transporter superfamily.</text>
</comment>
<accession>A0ABW1QY01</accession>
<dbReference type="PANTHER" id="PTHR43776">
    <property type="entry name" value="TRANSPORT ATP-BINDING PROTEIN"/>
    <property type="match status" value="1"/>
</dbReference>
<dbReference type="InterPro" id="IPR027417">
    <property type="entry name" value="P-loop_NTPase"/>
</dbReference>
<evidence type="ECO:0000256" key="4">
    <source>
        <dbReference type="ARBA" id="ARBA00022840"/>
    </source>
</evidence>
<dbReference type="SUPFAM" id="SSF52540">
    <property type="entry name" value="P-loop containing nucleoside triphosphate hydrolases"/>
    <property type="match status" value="1"/>
</dbReference>
<dbReference type="CDD" id="cd03257">
    <property type="entry name" value="ABC_NikE_OppD_transporters"/>
    <property type="match status" value="1"/>
</dbReference>
<reference evidence="7" key="1">
    <citation type="journal article" date="2019" name="Int. J. Syst. Evol. Microbiol.">
        <title>The Global Catalogue of Microorganisms (GCM) 10K type strain sequencing project: providing services to taxonomists for standard genome sequencing and annotation.</title>
        <authorList>
            <consortium name="The Broad Institute Genomics Platform"/>
            <consortium name="The Broad Institute Genome Sequencing Center for Infectious Disease"/>
            <person name="Wu L."/>
            <person name="Ma J."/>
        </authorList>
    </citation>
    <scope>NUCLEOTIDE SEQUENCE [LARGE SCALE GENOMIC DNA]</scope>
    <source>
        <strain evidence="7">DFY28</strain>
    </source>
</reference>